<comment type="caution">
    <text evidence="2">The sequence shown here is derived from an EMBL/GenBank/DDBJ whole genome shotgun (WGS) entry which is preliminary data.</text>
</comment>
<evidence type="ECO:0000256" key="1">
    <source>
        <dbReference type="SAM" id="Phobius"/>
    </source>
</evidence>
<keyword evidence="1" id="KW-0812">Transmembrane</keyword>
<dbReference type="AlphaFoldDB" id="A0A1G1L0M9"/>
<evidence type="ECO:0000313" key="3">
    <source>
        <dbReference type="Proteomes" id="UP000178187"/>
    </source>
</evidence>
<accession>A0A1G1L0M9</accession>
<protein>
    <submittedName>
        <fullName evidence="2">Uncharacterized protein</fullName>
    </submittedName>
</protein>
<reference evidence="2 3" key="1">
    <citation type="journal article" date="2016" name="Nat. Commun.">
        <title>Thousands of microbial genomes shed light on interconnected biogeochemical processes in an aquifer system.</title>
        <authorList>
            <person name="Anantharaman K."/>
            <person name="Brown C.T."/>
            <person name="Hug L.A."/>
            <person name="Sharon I."/>
            <person name="Castelle C.J."/>
            <person name="Probst A.J."/>
            <person name="Thomas B.C."/>
            <person name="Singh A."/>
            <person name="Wilkins M.J."/>
            <person name="Karaoz U."/>
            <person name="Brodie E.L."/>
            <person name="Williams K.H."/>
            <person name="Hubbard S.S."/>
            <person name="Banfield J.F."/>
        </authorList>
    </citation>
    <scope>NUCLEOTIDE SEQUENCE [LARGE SCALE GENOMIC DNA]</scope>
</reference>
<dbReference type="Proteomes" id="UP000178187">
    <property type="component" value="Unassembled WGS sequence"/>
</dbReference>
<sequence>MPESFEPPKQGFRIEPPAVPKAALPAKPAPPSVKPMKMMSKQQDLSAYVPFIFHILAILAMAFFALTLWYLYIEWTGNPLPPYLRLPIAG</sequence>
<keyword evidence="1" id="KW-0472">Membrane</keyword>
<name>A0A1G1L0M9_9BACT</name>
<gene>
    <name evidence="2" type="ORF">A3G33_05440</name>
</gene>
<proteinExistence type="predicted"/>
<feature type="transmembrane region" description="Helical" evidence="1">
    <location>
        <begin position="45"/>
        <end position="72"/>
    </location>
</feature>
<evidence type="ECO:0000313" key="2">
    <source>
        <dbReference type="EMBL" id="OGW98717.1"/>
    </source>
</evidence>
<organism evidence="2 3">
    <name type="scientific">Candidatus Danuiimicrobium aquiferis</name>
    <dbReference type="NCBI Taxonomy" id="1801832"/>
    <lineage>
        <taxon>Bacteria</taxon>
        <taxon>Pseudomonadati</taxon>
        <taxon>Candidatus Omnitrophota</taxon>
        <taxon>Candidatus Danuiimicrobium</taxon>
    </lineage>
</organism>
<dbReference type="EMBL" id="MHFR01000031">
    <property type="protein sequence ID" value="OGW98717.1"/>
    <property type="molecule type" value="Genomic_DNA"/>
</dbReference>
<keyword evidence="1" id="KW-1133">Transmembrane helix</keyword>